<keyword evidence="4 11" id="KW-0963">Cytoplasm</keyword>
<name>A0ABN9M8H8_9NEOB</name>
<dbReference type="InterPro" id="IPR027417">
    <property type="entry name" value="P-loop_NTPase"/>
</dbReference>
<evidence type="ECO:0000256" key="1">
    <source>
        <dbReference type="ARBA" id="ARBA00004245"/>
    </source>
</evidence>
<evidence type="ECO:0000256" key="7">
    <source>
        <dbReference type="ARBA" id="ARBA00022840"/>
    </source>
</evidence>
<comment type="similarity">
    <text evidence="2 11">Belongs to the dynein light intermediate chain family.</text>
</comment>
<comment type="function">
    <text evidence="11">Acts as one of several non-catalytic accessory components of the cytoplasmic dynein 1 complex that are thought to be involved in linking dynein to cargos and to adapter proteins that regulate dynein function. Cytoplasmic dynein 1 acts as a motor for the intracellular retrograde motility of vesicles and organelles along microtubules. May play a role in binding dynein to membranous organelles or chromosomes.</text>
</comment>
<keyword evidence="5 11" id="KW-0493">Microtubule</keyword>
<dbReference type="InterPro" id="IPR022780">
    <property type="entry name" value="Dynein_light_int_chain"/>
</dbReference>
<accession>A0ABN9M8H8</accession>
<evidence type="ECO:0000256" key="3">
    <source>
        <dbReference type="ARBA" id="ARBA00022448"/>
    </source>
</evidence>
<keyword evidence="8 11" id="KW-0243">Dynein</keyword>
<comment type="subcellular location">
    <subcellularLocation>
        <location evidence="1 11">Cytoplasm</location>
        <location evidence="1 11">Cytoskeleton</location>
    </subcellularLocation>
</comment>
<organism evidence="13 14">
    <name type="scientific">Ranitomeya imitator</name>
    <name type="common">mimic poison frog</name>
    <dbReference type="NCBI Taxonomy" id="111125"/>
    <lineage>
        <taxon>Eukaryota</taxon>
        <taxon>Metazoa</taxon>
        <taxon>Chordata</taxon>
        <taxon>Craniata</taxon>
        <taxon>Vertebrata</taxon>
        <taxon>Euteleostomi</taxon>
        <taxon>Amphibia</taxon>
        <taxon>Batrachia</taxon>
        <taxon>Anura</taxon>
        <taxon>Neobatrachia</taxon>
        <taxon>Hyloidea</taxon>
        <taxon>Dendrobatidae</taxon>
        <taxon>Dendrobatinae</taxon>
        <taxon>Ranitomeya</taxon>
    </lineage>
</organism>
<comment type="subunit">
    <text evidence="11">Homodimer. The cytoplasmic dynein 1 complex consists of two catalytic heavy chains (HCs) and a number of non-catalytic subunits presented by intermediate chains (ICs).</text>
</comment>
<dbReference type="InterPro" id="IPR008467">
    <property type="entry name" value="Dynein1_light_intermed_chain"/>
</dbReference>
<keyword evidence="9 11" id="KW-0505">Motor protein</keyword>
<proteinExistence type="inferred from homology"/>
<dbReference type="SUPFAM" id="SSF52540">
    <property type="entry name" value="P-loop containing nucleoside triphosphate hydrolases"/>
    <property type="match status" value="1"/>
</dbReference>
<evidence type="ECO:0000256" key="10">
    <source>
        <dbReference type="ARBA" id="ARBA00023212"/>
    </source>
</evidence>
<gene>
    <name evidence="13" type="ORF">RIMI_LOCUS17930918</name>
</gene>
<keyword evidence="3 11" id="KW-0813">Transport</keyword>
<feature type="compositionally biased region" description="Basic and acidic residues" evidence="12">
    <location>
        <begin position="13"/>
        <end position="30"/>
    </location>
</feature>
<evidence type="ECO:0000313" key="14">
    <source>
        <dbReference type="Proteomes" id="UP001176940"/>
    </source>
</evidence>
<evidence type="ECO:0000256" key="12">
    <source>
        <dbReference type="SAM" id="MobiDB-lite"/>
    </source>
</evidence>
<dbReference type="Proteomes" id="UP001176940">
    <property type="component" value="Unassembled WGS sequence"/>
</dbReference>
<evidence type="ECO:0000313" key="13">
    <source>
        <dbReference type="EMBL" id="CAJ0961726.1"/>
    </source>
</evidence>
<evidence type="ECO:0000256" key="8">
    <source>
        <dbReference type="ARBA" id="ARBA00023017"/>
    </source>
</evidence>
<evidence type="ECO:0000256" key="2">
    <source>
        <dbReference type="ARBA" id="ARBA00006831"/>
    </source>
</evidence>
<dbReference type="Gene3D" id="3.40.50.300">
    <property type="entry name" value="P-loop containing nucleotide triphosphate hydrolases"/>
    <property type="match status" value="1"/>
</dbReference>
<keyword evidence="6 11" id="KW-0547">Nucleotide-binding</keyword>
<evidence type="ECO:0000256" key="4">
    <source>
        <dbReference type="ARBA" id="ARBA00022490"/>
    </source>
</evidence>
<evidence type="ECO:0000256" key="11">
    <source>
        <dbReference type="RuleBase" id="RU366047"/>
    </source>
</evidence>
<comment type="caution">
    <text evidence="13">The sequence shown here is derived from an EMBL/GenBank/DDBJ whole genome shotgun (WGS) entry which is preliminary data.</text>
</comment>
<keyword evidence="7 11" id="KW-0067">ATP-binding</keyword>
<dbReference type="PANTHER" id="PTHR12688">
    <property type="entry name" value="DYNEIN LIGHT INTERMEDIATE CHAIN"/>
    <property type="match status" value="1"/>
</dbReference>
<evidence type="ECO:0000256" key="9">
    <source>
        <dbReference type="ARBA" id="ARBA00023175"/>
    </source>
</evidence>
<dbReference type="EMBL" id="CAUEEQ010053509">
    <property type="protein sequence ID" value="CAJ0961726.1"/>
    <property type="molecule type" value="Genomic_DNA"/>
</dbReference>
<keyword evidence="14" id="KW-1185">Reference proteome</keyword>
<evidence type="ECO:0000256" key="5">
    <source>
        <dbReference type="ARBA" id="ARBA00022701"/>
    </source>
</evidence>
<protein>
    <recommendedName>
        <fullName evidence="11">Dynein light intermediate chain</fullName>
    </recommendedName>
</protein>
<dbReference type="Pfam" id="PF05783">
    <property type="entry name" value="DLIC"/>
    <property type="match status" value="2"/>
</dbReference>
<reference evidence="13" key="1">
    <citation type="submission" date="2023-07" db="EMBL/GenBank/DDBJ databases">
        <authorList>
            <person name="Stuckert A."/>
        </authorList>
    </citation>
    <scope>NUCLEOTIDE SEQUENCE</scope>
</reference>
<feature type="region of interest" description="Disordered" evidence="12">
    <location>
        <begin position="1"/>
        <end position="45"/>
    </location>
</feature>
<sequence>MDAIPGVGQCRSGSREREAGSASLHTDDPGSGRSSILSEVSTRSRSKLPSGKNVLLLGEDGAGKTSLIGKLQGIEEYKKGRGMEYLYINVHDEDRDGKYRRCDVKILYNIQMADKMDPFTPLYILEDQTRCNVWILDGDLYHKGLLKFAMDASSVKDTLVMLVVDMSRPWLALDSLQKWASVTREHVDKLKIPPEEIKEMEEKMVRSFQEYVEPGDEFPASPQRRNTSSQDDLDESVILPLGEDTLTHNLGIPVVVVCTKCDAISILEKEHDYTDEHFDFIQSYIRKFCLQYGAALIYTSIKENKNIDLVYKYIVQQLYGFPFNMPAVVVEKDAVFIPAGWDNDKKIGILHENFQTLKPDDTFEDIITKPPVRKVINSEVLCSLYFRFCIMLYSCTCQLHGF</sequence>
<dbReference type="PANTHER" id="PTHR12688:SF2">
    <property type="entry name" value="CYTOPLASMIC DYNEIN 1 LIGHT INTERMEDIATE CHAIN 1"/>
    <property type="match status" value="1"/>
</dbReference>
<keyword evidence="10 11" id="KW-0206">Cytoskeleton</keyword>
<feature type="compositionally biased region" description="Polar residues" evidence="12">
    <location>
        <begin position="32"/>
        <end position="43"/>
    </location>
</feature>
<evidence type="ECO:0000256" key="6">
    <source>
        <dbReference type="ARBA" id="ARBA00022741"/>
    </source>
</evidence>